<evidence type="ECO:0000313" key="1">
    <source>
        <dbReference type="EMBL" id="MCP2270577.1"/>
    </source>
</evidence>
<dbReference type="InterPro" id="IPR038578">
    <property type="entry name" value="GT29-like_sf"/>
</dbReference>
<accession>A0ABT1ID75</accession>
<sequence length="218" mass="23595">MTILLNEPVTATSALADLLGAYARRVPPRTVAVVGNAPLPADPARAAAIDACDLVIRMTSFTVDPTALGTRTDVVVLHRGVIASPHTFADYTSRLYLLVEPGRLHWEPETIPDWWPADLGFVPIPNREFTVPLNALLGLDSTAPTWPTTGTLTTYLVTELFPDASVLLTGTSIIDSPDQTTFPHAWGAPVAVTPEHRLRAEATLLHHWSTTGRIELLP</sequence>
<dbReference type="Gene3D" id="3.90.1480.20">
    <property type="entry name" value="Glycosyl transferase family 29"/>
    <property type="match status" value="1"/>
</dbReference>
<dbReference type="RefSeq" id="WP_253887534.1">
    <property type="nucleotide sequence ID" value="NZ_BAAAVB010000009.1"/>
</dbReference>
<evidence type="ECO:0000313" key="2">
    <source>
        <dbReference type="Proteomes" id="UP001205185"/>
    </source>
</evidence>
<comment type="caution">
    <text evidence="1">The sequence shown here is derived from an EMBL/GenBank/DDBJ whole genome shotgun (WGS) entry which is preliminary data.</text>
</comment>
<organism evidence="1 2">
    <name type="scientific">Actinokineospora diospyrosa</name>
    <dbReference type="NCBI Taxonomy" id="103728"/>
    <lineage>
        <taxon>Bacteria</taxon>
        <taxon>Bacillati</taxon>
        <taxon>Actinomycetota</taxon>
        <taxon>Actinomycetes</taxon>
        <taxon>Pseudonocardiales</taxon>
        <taxon>Pseudonocardiaceae</taxon>
        <taxon>Actinokineospora</taxon>
    </lineage>
</organism>
<gene>
    <name evidence="1" type="ORF">LV75_003078</name>
</gene>
<protein>
    <submittedName>
        <fullName evidence="1">Uncharacterized protein</fullName>
    </submittedName>
</protein>
<dbReference type="Proteomes" id="UP001205185">
    <property type="component" value="Unassembled WGS sequence"/>
</dbReference>
<name>A0ABT1ID75_9PSEU</name>
<keyword evidence="2" id="KW-1185">Reference proteome</keyword>
<reference evidence="1 2" key="1">
    <citation type="submission" date="2022-06" db="EMBL/GenBank/DDBJ databases">
        <title>Genomic Encyclopedia of Archaeal and Bacterial Type Strains, Phase II (KMG-II): from individual species to whole genera.</title>
        <authorList>
            <person name="Goeker M."/>
        </authorList>
    </citation>
    <scope>NUCLEOTIDE SEQUENCE [LARGE SCALE GENOMIC DNA]</scope>
    <source>
        <strain evidence="1 2">DSM 44255</strain>
    </source>
</reference>
<dbReference type="EMBL" id="JAMTCO010000007">
    <property type="protein sequence ID" value="MCP2270577.1"/>
    <property type="molecule type" value="Genomic_DNA"/>
</dbReference>
<proteinExistence type="predicted"/>